<feature type="domain" description="Glycosyltransferase 2-like" evidence="5">
    <location>
        <begin position="12"/>
        <end position="139"/>
    </location>
</feature>
<dbReference type="InterPro" id="IPR001173">
    <property type="entry name" value="Glyco_trans_2-like"/>
</dbReference>
<accession>A0A0B4D4U3</accession>
<comment type="similarity">
    <text evidence="2">Belongs to the glycosyltransferase 2 family.</text>
</comment>
<dbReference type="Gene3D" id="3.90.550.10">
    <property type="entry name" value="Spore Coat Polysaccharide Biosynthesis Protein SpsA, Chain A"/>
    <property type="match status" value="1"/>
</dbReference>
<organism evidence="6 7">
    <name type="scientific">Pseudarthrobacter phenanthrenivorans</name>
    <name type="common">Arthrobacter phenanthrenivorans</name>
    <dbReference type="NCBI Taxonomy" id="361575"/>
    <lineage>
        <taxon>Bacteria</taxon>
        <taxon>Bacillati</taxon>
        <taxon>Actinomycetota</taxon>
        <taxon>Actinomycetes</taxon>
        <taxon>Micrococcales</taxon>
        <taxon>Micrococcaceae</taxon>
        <taxon>Pseudarthrobacter</taxon>
    </lineage>
</organism>
<comment type="caution">
    <text evidence="6">The sequence shown here is derived from an EMBL/GenBank/DDBJ whole genome shotgun (WGS) entry which is preliminary data.</text>
</comment>
<keyword evidence="4 6" id="KW-0808">Transferase</keyword>
<name>A0A0B4D4U3_PSEPS</name>
<dbReference type="GO" id="GO:0016757">
    <property type="term" value="F:glycosyltransferase activity"/>
    <property type="evidence" value="ECO:0007669"/>
    <property type="project" value="UniProtKB-KW"/>
</dbReference>
<protein>
    <submittedName>
        <fullName evidence="6">Family 2 glycosyl transferase</fullName>
    </submittedName>
</protein>
<dbReference type="InterPro" id="IPR029044">
    <property type="entry name" value="Nucleotide-diphossugar_trans"/>
</dbReference>
<evidence type="ECO:0000256" key="4">
    <source>
        <dbReference type="ARBA" id="ARBA00022679"/>
    </source>
</evidence>
<dbReference type="PANTHER" id="PTHR43179">
    <property type="entry name" value="RHAMNOSYLTRANSFERASE WBBL"/>
    <property type="match status" value="1"/>
</dbReference>
<dbReference type="EMBL" id="JWTB01000010">
    <property type="protein sequence ID" value="KIC68439.1"/>
    <property type="molecule type" value="Genomic_DNA"/>
</dbReference>
<dbReference type="RefSeq" id="WP_043450716.1">
    <property type="nucleotide sequence ID" value="NZ_JBFBKS010000001.1"/>
</dbReference>
<evidence type="ECO:0000313" key="6">
    <source>
        <dbReference type="EMBL" id="KIC68439.1"/>
    </source>
</evidence>
<gene>
    <name evidence="6" type="ORF">RM50_05470</name>
</gene>
<dbReference type="AlphaFoldDB" id="A0A0B4D4U3"/>
<proteinExistence type="inferred from homology"/>
<dbReference type="SUPFAM" id="SSF53448">
    <property type="entry name" value="Nucleotide-diphospho-sugar transferases"/>
    <property type="match status" value="1"/>
</dbReference>
<dbReference type="OrthoDB" id="9771846at2"/>
<evidence type="ECO:0000256" key="2">
    <source>
        <dbReference type="ARBA" id="ARBA00006739"/>
    </source>
</evidence>
<dbReference type="Pfam" id="PF00535">
    <property type="entry name" value="Glycos_transf_2"/>
    <property type="match status" value="1"/>
</dbReference>
<evidence type="ECO:0000313" key="7">
    <source>
        <dbReference type="Proteomes" id="UP000031196"/>
    </source>
</evidence>
<evidence type="ECO:0000259" key="5">
    <source>
        <dbReference type="Pfam" id="PF00535"/>
    </source>
</evidence>
<evidence type="ECO:0000256" key="1">
    <source>
        <dbReference type="ARBA" id="ARBA00004776"/>
    </source>
</evidence>
<reference evidence="6 7" key="1">
    <citation type="submission" date="2014-12" db="EMBL/GenBank/DDBJ databases">
        <title>Genome sequencing of Arthrobacter phenanthrenivorans SWC37.</title>
        <authorList>
            <person name="Tan P.W."/>
            <person name="Chan K.-G."/>
        </authorList>
    </citation>
    <scope>NUCLEOTIDE SEQUENCE [LARGE SCALE GENOMIC DNA]</scope>
    <source>
        <strain evidence="6 7">SWC37</strain>
    </source>
</reference>
<keyword evidence="3" id="KW-0328">Glycosyltransferase</keyword>
<dbReference type="PANTHER" id="PTHR43179:SF12">
    <property type="entry name" value="GALACTOFURANOSYLTRANSFERASE GLFT2"/>
    <property type="match status" value="1"/>
</dbReference>
<evidence type="ECO:0000256" key="3">
    <source>
        <dbReference type="ARBA" id="ARBA00022676"/>
    </source>
</evidence>
<sequence>MTHQSDPRVVAVISAFHPPLDLPERVKQLNKQVVHTVVVDDGSDMQQTSNVLQELENLGCSVVRMPDNVGIAAALNKGIEVALEAWSPDFVVTLDQDSALDDGYISAALDTFEEARANGIEVGLVSAQSHNGLNVPLLARRARFPEAFDPLQSGAVIPVSTLKTAGMLDARLFIDCVDSEYNLRVRSHGLATLVGKGCNMTHALGQAQPMMVFGWHVSVLGRKRHVHSHAPFRVYYMTRNNIHLWRQYGSRFPVWLIRRLRFQVESDVFRMLYGANRKGQYRAFGRGFVDGWLGRLGKIDPSFQRKISA</sequence>
<dbReference type="Proteomes" id="UP000031196">
    <property type="component" value="Unassembled WGS sequence"/>
</dbReference>
<comment type="pathway">
    <text evidence="1">Cell wall biogenesis; cell wall polysaccharide biosynthesis.</text>
</comment>